<accession>A0A1B9IKV8</accession>
<sequence>MQSSQGSSSGSGFNSGPSLRPQSQNGQYYSLPTSVFPITGSRPAGVDLQPNNNPQPPIIAHGLTQAEIDRHQRPAHVTGKEAEGEDYRAGFFPIPGNRWSWSTAGNGNQDQPILAGNSVNQSQAESSSMNYDGNMQGEQSKPSTSLGGGGGNVDPISAFLSEMPTRAEDPTRHVLWTELIRLKTRTLELQIAEAKKKEKEAELEIMRLKAGAAAKDSGAGSDNARPNDYGNQDMLAGSSMNSHNNEVDHYPVNPQSTPSNIQQQHQQSHSSNPFVPHSQTQIQAQSHPVMSPFDLEAMLSTENLDNFLSWLPDLGNHSLPDISSLAPNTDYSTNNHNNGNLPFSLEHPTDLLPQSTTFPSMNIPITEPNTLPQLQSSPRRRRSASAEETSPAQLQPPNKKSRRGTEKKIVSEHTSSCMGCKKNIARIMIRSPKSTMPEPIIVQLHCTGCKPIDQPSSTNSGIGTVETRKRIRVQMEIDDEEMKVKDRKQWCDVCQRIIASGQILGGDENESVSSMTEIVCGKCDSKYQRCTDCGGGGGPRIGIGKWRMKQVFHPGRKTCSLNHTRLGDRIREMGVHVTPSDFTPEQIKEVLTRCKALWNEKTLARLAVPEMLEVDLPPGLSNPLRDFADVDDIITRNWPSREAMIRADDLDPNKFKRMISLIWSHSKPRRSVRTVDLEEEWSKDVENDDDLSTVLAHVKRTNVVIPPGSELIGMWGGEWNLQNGSLLISTFIPFEGADGEDSTALSVGEMITKVQSLQQEINAERTEKAMRDAKQPELLPPCEHLWTVSGGYIPLVRERFADILIRKRSFVHVEEYLTRHPEFIESIRARPVGLHPDIHRPLPLTQSASDDEQREKQAKPLILVRWLGKEFDAAKILEIKQMEFGGGAKKKKRKL</sequence>
<dbReference type="AlphaFoldDB" id="A0A1B9IKV8"/>
<keyword evidence="1" id="KW-0175">Coiled coil</keyword>
<dbReference type="STRING" id="1331196.A0A1B9IKV8"/>
<name>A0A1B9IKV8_9TREE</name>
<evidence type="ECO:0000313" key="3">
    <source>
        <dbReference type="EMBL" id="OCF56113.1"/>
    </source>
</evidence>
<evidence type="ECO:0000256" key="2">
    <source>
        <dbReference type="SAM" id="MobiDB-lite"/>
    </source>
</evidence>
<feature type="compositionally biased region" description="Low complexity" evidence="2">
    <location>
        <begin position="212"/>
        <end position="222"/>
    </location>
</feature>
<protein>
    <submittedName>
        <fullName evidence="3">Uncharacterized protein</fullName>
    </submittedName>
</protein>
<proteinExistence type="predicted"/>
<organism evidence="3 4">
    <name type="scientific">Kwoniella mangroviensis CBS 10435</name>
    <dbReference type="NCBI Taxonomy" id="1331196"/>
    <lineage>
        <taxon>Eukaryota</taxon>
        <taxon>Fungi</taxon>
        <taxon>Dikarya</taxon>
        <taxon>Basidiomycota</taxon>
        <taxon>Agaricomycotina</taxon>
        <taxon>Tremellomycetes</taxon>
        <taxon>Tremellales</taxon>
        <taxon>Cryptococcaceae</taxon>
        <taxon>Kwoniella</taxon>
    </lineage>
</organism>
<feature type="compositionally biased region" description="Low complexity" evidence="2">
    <location>
        <begin position="1"/>
        <end position="18"/>
    </location>
</feature>
<dbReference type="OrthoDB" id="2129662at2759"/>
<dbReference type="Proteomes" id="UP000092583">
    <property type="component" value="Unassembled WGS sequence"/>
</dbReference>
<feature type="region of interest" description="Disordered" evidence="2">
    <location>
        <begin position="1"/>
        <end position="56"/>
    </location>
</feature>
<evidence type="ECO:0000256" key="1">
    <source>
        <dbReference type="SAM" id="Coils"/>
    </source>
</evidence>
<feature type="compositionally biased region" description="Polar residues" evidence="2">
    <location>
        <begin position="20"/>
        <end position="33"/>
    </location>
</feature>
<feature type="compositionally biased region" description="Polar residues" evidence="2">
    <location>
        <begin position="100"/>
        <end position="145"/>
    </location>
</feature>
<evidence type="ECO:0000313" key="4">
    <source>
        <dbReference type="Proteomes" id="UP000092583"/>
    </source>
</evidence>
<feature type="coiled-coil region" evidence="1">
    <location>
        <begin position="182"/>
        <end position="211"/>
    </location>
</feature>
<feature type="region of interest" description="Disordered" evidence="2">
    <location>
        <begin position="347"/>
        <end position="414"/>
    </location>
</feature>
<feature type="region of interest" description="Disordered" evidence="2">
    <location>
        <begin position="100"/>
        <end position="152"/>
    </location>
</feature>
<keyword evidence="4" id="KW-1185">Reference proteome</keyword>
<feature type="compositionally biased region" description="Low complexity" evidence="2">
    <location>
        <begin position="255"/>
        <end position="273"/>
    </location>
</feature>
<gene>
    <name evidence="3" type="ORF">L486_06054</name>
</gene>
<reference evidence="4" key="2">
    <citation type="submission" date="2013-12" db="EMBL/GenBank/DDBJ databases">
        <title>Evolution of pathogenesis and genome organization in the Tremellales.</title>
        <authorList>
            <person name="Cuomo C."/>
            <person name="Litvintseva A."/>
            <person name="Heitman J."/>
            <person name="Chen Y."/>
            <person name="Sun S."/>
            <person name="Springer D."/>
            <person name="Dromer F."/>
            <person name="Young S."/>
            <person name="Zeng Q."/>
            <person name="Chapman S."/>
            <person name="Gujja S."/>
            <person name="Saif S."/>
            <person name="Birren B."/>
        </authorList>
    </citation>
    <scope>NUCLEOTIDE SEQUENCE [LARGE SCALE GENOMIC DNA]</scope>
    <source>
        <strain evidence="4">CBS 10435</strain>
    </source>
</reference>
<feature type="compositionally biased region" description="Polar residues" evidence="2">
    <location>
        <begin position="387"/>
        <end position="398"/>
    </location>
</feature>
<dbReference type="EMBL" id="KV700091">
    <property type="protein sequence ID" value="OCF56113.1"/>
    <property type="molecule type" value="Genomic_DNA"/>
</dbReference>
<feature type="region of interest" description="Disordered" evidence="2">
    <location>
        <begin position="212"/>
        <end position="285"/>
    </location>
</feature>
<reference evidence="3 4" key="1">
    <citation type="submission" date="2013-07" db="EMBL/GenBank/DDBJ databases">
        <title>The Genome Sequence of Kwoniella mangroviensis CBS10435.</title>
        <authorList>
            <consortium name="The Broad Institute Genome Sequencing Platform"/>
            <person name="Cuomo C."/>
            <person name="Litvintseva A."/>
            <person name="Chen Y."/>
            <person name="Heitman J."/>
            <person name="Sun S."/>
            <person name="Springer D."/>
            <person name="Dromer F."/>
            <person name="Young S.K."/>
            <person name="Zeng Q."/>
            <person name="Gargeya S."/>
            <person name="Fitzgerald M."/>
            <person name="Abouelleil A."/>
            <person name="Alvarado L."/>
            <person name="Berlin A.M."/>
            <person name="Chapman S.B."/>
            <person name="Dewar J."/>
            <person name="Goldberg J."/>
            <person name="Griggs A."/>
            <person name="Gujja S."/>
            <person name="Hansen M."/>
            <person name="Howarth C."/>
            <person name="Imamovic A."/>
            <person name="Larimer J."/>
            <person name="McCowan C."/>
            <person name="Murphy C."/>
            <person name="Pearson M."/>
            <person name="Priest M."/>
            <person name="Roberts A."/>
            <person name="Saif S."/>
            <person name="Shea T."/>
            <person name="Sykes S."/>
            <person name="Wortman J."/>
            <person name="Nusbaum C."/>
            <person name="Birren B."/>
        </authorList>
    </citation>
    <scope>NUCLEOTIDE SEQUENCE [LARGE SCALE GENOMIC DNA]</scope>
    <source>
        <strain evidence="3 4">CBS 10435</strain>
    </source>
</reference>